<dbReference type="AlphaFoldDB" id="A0A7Z8CXW9"/>
<accession>A0A7Z8CXW9</accession>
<dbReference type="NCBIfam" id="TIGR00486">
    <property type="entry name" value="YbgI_SA1388"/>
    <property type="match status" value="1"/>
</dbReference>
<dbReference type="InterPro" id="IPR002678">
    <property type="entry name" value="DUF34/NIF3"/>
</dbReference>
<protein>
    <recommendedName>
        <fullName evidence="3 5">GTP cyclohydrolase 1 type 2 homolog</fullName>
    </recommendedName>
</protein>
<name>A0A7Z8CXW9_CARDV</name>
<dbReference type="FunFam" id="3.40.1390.30:FF:000001">
    <property type="entry name" value="GTP cyclohydrolase 1 type 2"/>
    <property type="match status" value="1"/>
</dbReference>
<dbReference type="SUPFAM" id="SSF102705">
    <property type="entry name" value="NIF3 (NGG1p interacting factor 3)-like"/>
    <property type="match status" value="1"/>
</dbReference>
<gene>
    <name evidence="7" type="ORF">CKN69_09840</name>
</gene>
<comment type="subunit">
    <text evidence="2">Homohexamer.</text>
</comment>
<sequence>MSIVTGKEFIAKFEEFAPVELAEAGDPVGLQIGTLDKPIKKILVTLDIRPEVVEEAISQGVDLIFAHHPIMFRPAKNLITDNPQNKMYADLLKHDIAVYGAHTNLDVATNGLNDWLGQAIGIENTEIMHITNQTGYKKLAVYVPKSDEEHVRVALTEAGAGKIGPNYENCSYTLEGTGRFTPINGAMPTIGTLNQTEEVEEARIEVIFPEHKTAKIERALFESHPYEEPGYDLYTIENFVDAYGLGRVGDLPEPISVNDFSEKIKAIFQLEGLRLVTTDPSKMIQRVAICGGDAGKYYPSALKKQADVYITGDVYYHTAHDMLADGLTVIDPGHHIESICKEGLADLFTQWKASESWEIEIIQSDLNTDPYRFK</sequence>
<evidence type="ECO:0000313" key="8">
    <source>
        <dbReference type="Proteomes" id="UP000297938"/>
    </source>
</evidence>
<dbReference type="Gene3D" id="3.40.1390.30">
    <property type="entry name" value="NIF3 (NGG1p interacting factor 3)-like"/>
    <property type="match status" value="2"/>
</dbReference>
<dbReference type="InterPro" id="IPR017221">
    <property type="entry name" value="DUF34/NIF3_bac"/>
</dbReference>
<feature type="binding site" evidence="6">
    <location>
        <position position="68"/>
    </location>
    <ligand>
        <name>a divalent metal cation</name>
        <dbReference type="ChEBI" id="CHEBI:60240"/>
        <label>1</label>
    </ligand>
</feature>
<comment type="caution">
    <text evidence="7">The sequence shown here is derived from an EMBL/GenBank/DDBJ whole genome shotgun (WGS) entry which is preliminary data.</text>
</comment>
<evidence type="ECO:0000256" key="2">
    <source>
        <dbReference type="ARBA" id="ARBA00011643"/>
    </source>
</evidence>
<dbReference type="InterPro" id="IPR015867">
    <property type="entry name" value="N-reg_PII/ATP_PRibTrfase_C"/>
</dbReference>
<reference evidence="7 8" key="1">
    <citation type="journal article" date="2018" name="Int. J. Food Microbiol.">
        <title>Growth of Carnobacterium spp. isolated from chilled vacuum-packaged meat under relevant acidic conditions.</title>
        <authorList>
            <person name="Zhang P."/>
            <person name="Badoni M."/>
            <person name="Ganzle M."/>
            <person name="Yang X."/>
        </authorList>
    </citation>
    <scope>NUCLEOTIDE SEQUENCE [LARGE SCALE GENOMIC DNA]</scope>
    <source>
        <strain evidence="7 8">B2</strain>
    </source>
</reference>
<feature type="binding site" evidence="6">
    <location>
        <position position="334"/>
    </location>
    <ligand>
        <name>a divalent metal cation</name>
        <dbReference type="ChEBI" id="CHEBI:60240"/>
        <label>1</label>
    </ligand>
</feature>
<evidence type="ECO:0000256" key="4">
    <source>
        <dbReference type="ARBA" id="ARBA00022723"/>
    </source>
</evidence>
<feature type="binding site" evidence="6">
    <location>
        <position position="106"/>
    </location>
    <ligand>
        <name>a divalent metal cation</name>
        <dbReference type="ChEBI" id="CHEBI:60240"/>
        <label>1</label>
    </ligand>
</feature>
<dbReference type="Gene3D" id="3.30.70.120">
    <property type="match status" value="1"/>
</dbReference>
<dbReference type="PIRSF" id="PIRSF037489">
    <property type="entry name" value="UCP037489_NIF3_YqfO"/>
    <property type="match status" value="1"/>
</dbReference>
<dbReference type="EMBL" id="NRPP01000017">
    <property type="protein sequence ID" value="TFJ24920.1"/>
    <property type="molecule type" value="Genomic_DNA"/>
</dbReference>
<proteinExistence type="inferred from homology"/>
<evidence type="ECO:0000256" key="6">
    <source>
        <dbReference type="PIRSR" id="PIRSR602678-1"/>
    </source>
</evidence>
<evidence type="ECO:0000313" key="7">
    <source>
        <dbReference type="EMBL" id="TFJ24920.1"/>
    </source>
</evidence>
<dbReference type="Pfam" id="PF01784">
    <property type="entry name" value="DUF34_NIF3"/>
    <property type="match status" value="1"/>
</dbReference>
<evidence type="ECO:0000256" key="5">
    <source>
        <dbReference type="PIRNR" id="PIRNR037489"/>
    </source>
</evidence>
<keyword evidence="4 5" id="KW-0479">Metal-binding</keyword>
<dbReference type="Proteomes" id="UP000297938">
    <property type="component" value="Unassembled WGS sequence"/>
</dbReference>
<dbReference type="InterPro" id="IPR036069">
    <property type="entry name" value="DUF34/NIF3_sf"/>
</dbReference>
<dbReference type="PANTHER" id="PTHR13799:SF14">
    <property type="entry name" value="GTP CYCLOHYDROLASE 1 TYPE 2 HOMOLOG"/>
    <property type="match status" value="1"/>
</dbReference>
<feature type="binding site" evidence="6">
    <location>
        <position position="67"/>
    </location>
    <ligand>
        <name>a divalent metal cation</name>
        <dbReference type="ChEBI" id="CHEBI:60240"/>
        <label>1</label>
    </ligand>
</feature>
<evidence type="ECO:0000256" key="3">
    <source>
        <dbReference type="ARBA" id="ARBA00022112"/>
    </source>
</evidence>
<feature type="binding site" evidence="6">
    <location>
        <position position="337"/>
    </location>
    <ligand>
        <name>a divalent metal cation</name>
        <dbReference type="ChEBI" id="CHEBI:60240"/>
        <label>1</label>
    </ligand>
</feature>
<evidence type="ECO:0000256" key="1">
    <source>
        <dbReference type="ARBA" id="ARBA00006964"/>
    </source>
</evidence>
<organism evidence="7 8">
    <name type="scientific">Carnobacterium divergens</name>
    <name type="common">Lactobacillus divergens</name>
    <dbReference type="NCBI Taxonomy" id="2748"/>
    <lineage>
        <taxon>Bacteria</taxon>
        <taxon>Bacillati</taxon>
        <taxon>Bacillota</taxon>
        <taxon>Bacilli</taxon>
        <taxon>Lactobacillales</taxon>
        <taxon>Carnobacteriaceae</taxon>
        <taxon>Carnobacterium</taxon>
    </lineage>
</organism>
<dbReference type="GO" id="GO:0005737">
    <property type="term" value="C:cytoplasm"/>
    <property type="evidence" value="ECO:0007669"/>
    <property type="project" value="TreeGrafter"/>
</dbReference>
<dbReference type="GO" id="GO:0046872">
    <property type="term" value="F:metal ion binding"/>
    <property type="evidence" value="ECO:0007669"/>
    <property type="project" value="UniProtKB-UniRule"/>
</dbReference>
<dbReference type="FunFam" id="3.30.70.120:FF:000006">
    <property type="entry name" value="GTP cyclohydrolase 1 type 2 homolog"/>
    <property type="match status" value="1"/>
</dbReference>
<dbReference type="PANTHER" id="PTHR13799">
    <property type="entry name" value="NGG1 INTERACTING FACTOR 3"/>
    <property type="match status" value="1"/>
</dbReference>
<dbReference type="RefSeq" id="WP_135021591.1">
    <property type="nucleotide sequence ID" value="NZ_JBFUWK010000004.1"/>
</dbReference>
<comment type="similarity">
    <text evidence="1 5">Belongs to the GTP cyclohydrolase I type 2/NIF3 family.</text>
</comment>